<keyword evidence="9 15" id="KW-1133">Transmembrane helix</keyword>
<comment type="function">
    <text evidence="15">Mitochondrial inner membrane calcium uniporter that mediates calcium uptake into mitochondria. Mitochondrial calcium homeostasis plays key roles in cellular physiology and regulates cell bioenergetics, cytoplasmic calcium signals and activation of cell death pathways.</text>
</comment>
<evidence type="ECO:0000256" key="9">
    <source>
        <dbReference type="ARBA" id="ARBA00022989"/>
    </source>
</evidence>
<comment type="domain">
    <text evidence="15">The selectivity filter, in which calcium ions are arranged in single file, is composed of two acidic rings separated by one helical turn along the central axis of the channel pore.</text>
</comment>
<feature type="domain" description="Calcium uniporter protein C-terminal" evidence="16">
    <location>
        <begin position="98"/>
        <end position="300"/>
    </location>
</feature>
<keyword evidence="7 15" id="KW-0999">Mitochondrion inner membrane</keyword>
<feature type="transmembrane region" description="Helical" evidence="15">
    <location>
        <begin position="216"/>
        <end position="236"/>
    </location>
</feature>
<proteinExistence type="inferred from homology"/>
<evidence type="ECO:0000256" key="6">
    <source>
        <dbReference type="ARBA" id="ARBA00022692"/>
    </source>
</evidence>
<evidence type="ECO:0000256" key="4">
    <source>
        <dbReference type="ARBA" id="ARBA00022568"/>
    </source>
</evidence>
<evidence type="ECO:0000256" key="14">
    <source>
        <dbReference type="ARBA" id="ARBA00036634"/>
    </source>
</evidence>
<evidence type="ECO:0000256" key="10">
    <source>
        <dbReference type="ARBA" id="ARBA00023065"/>
    </source>
</evidence>
<evidence type="ECO:0000256" key="13">
    <source>
        <dbReference type="ARBA" id="ARBA00023303"/>
    </source>
</evidence>
<dbReference type="GO" id="GO:1990246">
    <property type="term" value="C:uniplex complex"/>
    <property type="evidence" value="ECO:0007669"/>
    <property type="project" value="TreeGrafter"/>
</dbReference>
<keyword evidence="5 15" id="KW-0107">Calcium channel</keyword>
<accession>A0A6P4YMS1</accession>
<dbReference type="GO" id="GO:0015292">
    <property type="term" value="F:uniporter activity"/>
    <property type="evidence" value="ECO:0007669"/>
    <property type="project" value="UniProtKB-UniRule"/>
</dbReference>
<dbReference type="RefSeq" id="XP_019620007.1">
    <property type="nucleotide sequence ID" value="XM_019764448.1"/>
</dbReference>
<dbReference type="Proteomes" id="UP000515135">
    <property type="component" value="Unplaced"/>
</dbReference>
<dbReference type="InterPro" id="IPR039055">
    <property type="entry name" value="MCU_fam"/>
</dbReference>
<evidence type="ECO:0000256" key="1">
    <source>
        <dbReference type="ARBA" id="ARBA00004448"/>
    </source>
</evidence>
<keyword evidence="8 15" id="KW-0106">Calcium</keyword>
<evidence type="ECO:0000313" key="18">
    <source>
        <dbReference type="RefSeq" id="XP_019620007.1"/>
    </source>
</evidence>
<dbReference type="Pfam" id="PF04678">
    <property type="entry name" value="MCU"/>
    <property type="match status" value="1"/>
</dbReference>
<organism evidence="17 18">
    <name type="scientific">Branchiostoma belcheri</name>
    <name type="common">Amphioxus</name>
    <dbReference type="NCBI Taxonomy" id="7741"/>
    <lineage>
        <taxon>Eukaryota</taxon>
        <taxon>Metazoa</taxon>
        <taxon>Chordata</taxon>
        <taxon>Cephalochordata</taxon>
        <taxon>Leptocardii</taxon>
        <taxon>Amphioxiformes</taxon>
        <taxon>Branchiostomatidae</taxon>
        <taxon>Branchiostoma</taxon>
    </lineage>
</organism>
<keyword evidence="11 15" id="KW-0496">Mitochondrion</keyword>
<evidence type="ECO:0000256" key="12">
    <source>
        <dbReference type="ARBA" id="ARBA00023136"/>
    </source>
</evidence>
<evidence type="ECO:0000259" key="16">
    <source>
        <dbReference type="Pfam" id="PF04678"/>
    </source>
</evidence>
<dbReference type="GO" id="GO:0051560">
    <property type="term" value="P:mitochondrial calcium ion homeostasis"/>
    <property type="evidence" value="ECO:0007669"/>
    <property type="project" value="UniProtKB-UniRule"/>
</dbReference>
<keyword evidence="17" id="KW-1185">Reference proteome</keyword>
<sequence>MAGCRVASWIPRFFHPNFSTAFPTTAAKHKIPQGCHAWMCARLAFSTSAVNYSEVTVEYRSGLPSVTVPLPSKNDRCRFTLKPISNTVGDFLRYLKDEDGGIERTAIYTTEDVKIAQSTTIDQLVQNDFKLLINDTMYTVQAPDQGRLLSMSEDVTTMDDIKAMIAQLHTSLNIEQFQLQREQDILKKMEDLQVEIEPLEKVRKELDTRAEKRTTFIVYSGLAYMALQFGLFARLTWWEYSWDIMEPVTYFTGYAMSMAAYAYFIVTRQEYVYQDAADRQYLLGFHKKAKKVKFDVQKYNFLKSQIYQCEVDLKRLRDPLQLHLPMKDAEDIARQD</sequence>
<keyword evidence="4 15" id="KW-0109">Calcium transport</keyword>
<evidence type="ECO:0000256" key="5">
    <source>
        <dbReference type="ARBA" id="ARBA00022673"/>
    </source>
</evidence>
<gene>
    <name evidence="18" type="primary">LOC109466698</name>
</gene>
<protein>
    <recommendedName>
        <fullName evidence="15">Calcium uniporter protein</fullName>
    </recommendedName>
</protein>
<dbReference type="OrthoDB" id="278338at2759"/>
<keyword evidence="3 15" id="KW-0813">Transport</keyword>
<dbReference type="PANTHER" id="PTHR13462:SF10">
    <property type="entry name" value="CALCIUM UNIPORTER PROTEIN, MITOCHONDRIAL"/>
    <property type="match status" value="1"/>
</dbReference>
<comment type="catalytic activity">
    <reaction evidence="14">
        <text>Ca(2+)(in) = Ca(2+)(out)</text>
        <dbReference type="Rhea" id="RHEA:29671"/>
        <dbReference type="ChEBI" id="CHEBI:29108"/>
    </reaction>
</comment>
<evidence type="ECO:0000256" key="3">
    <source>
        <dbReference type="ARBA" id="ARBA00022448"/>
    </source>
</evidence>
<keyword evidence="13 15" id="KW-0407">Ion channel</keyword>
<evidence type="ECO:0000256" key="7">
    <source>
        <dbReference type="ARBA" id="ARBA00022792"/>
    </source>
</evidence>
<name>A0A6P4YMS1_BRABE</name>
<comment type="similarity">
    <text evidence="2 15">Belongs to the MCU (TC 1.A.77) family.</text>
</comment>
<feature type="transmembrane region" description="Helical" evidence="15">
    <location>
        <begin position="248"/>
        <end position="266"/>
    </location>
</feature>
<evidence type="ECO:0000256" key="2">
    <source>
        <dbReference type="ARBA" id="ARBA00005653"/>
    </source>
</evidence>
<dbReference type="GeneID" id="109466698"/>
<evidence type="ECO:0000256" key="8">
    <source>
        <dbReference type="ARBA" id="ARBA00022837"/>
    </source>
</evidence>
<dbReference type="KEGG" id="bbel:109466698"/>
<reference evidence="18" key="1">
    <citation type="submission" date="2025-08" db="UniProtKB">
        <authorList>
            <consortium name="RefSeq"/>
        </authorList>
    </citation>
    <scope>IDENTIFICATION</scope>
    <source>
        <tissue evidence="18">Gonad</tissue>
    </source>
</reference>
<comment type="subcellular location">
    <subcellularLocation>
        <location evidence="1 15">Mitochondrion inner membrane</location>
        <topology evidence="1 15">Multi-pass membrane protein</topology>
    </subcellularLocation>
</comment>
<evidence type="ECO:0000313" key="17">
    <source>
        <dbReference type="Proteomes" id="UP000515135"/>
    </source>
</evidence>
<dbReference type="GO" id="GO:0036444">
    <property type="term" value="P:calcium import into the mitochondrion"/>
    <property type="evidence" value="ECO:0007669"/>
    <property type="project" value="TreeGrafter"/>
</dbReference>
<dbReference type="AlphaFoldDB" id="A0A6P4YMS1"/>
<dbReference type="PANTHER" id="PTHR13462">
    <property type="entry name" value="CALCIUM UNIPORTER PROTEIN, MITOCHONDRIAL"/>
    <property type="match status" value="1"/>
</dbReference>
<dbReference type="GO" id="GO:0005262">
    <property type="term" value="F:calcium channel activity"/>
    <property type="evidence" value="ECO:0007669"/>
    <property type="project" value="UniProtKB-UniRule"/>
</dbReference>
<evidence type="ECO:0000256" key="15">
    <source>
        <dbReference type="RuleBase" id="RU367035"/>
    </source>
</evidence>
<keyword evidence="6 15" id="KW-0812">Transmembrane</keyword>
<keyword evidence="12 15" id="KW-0472">Membrane</keyword>
<keyword evidence="10 15" id="KW-0406">Ion transport</keyword>
<dbReference type="InterPro" id="IPR006769">
    <property type="entry name" value="MCU_C"/>
</dbReference>
<evidence type="ECO:0000256" key="11">
    <source>
        <dbReference type="ARBA" id="ARBA00023128"/>
    </source>
</evidence>